<dbReference type="EMBL" id="MFGJ01000007">
    <property type="protein sequence ID" value="OGF31865.1"/>
    <property type="molecule type" value="Genomic_DNA"/>
</dbReference>
<name>A0A1F5SYR4_9BACT</name>
<comment type="catalytic activity">
    <reaction evidence="1">
        <text>a 4-O-methyl-thymidine in DNA + L-cysteinyl-[protein] = a thymidine in DNA + S-methyl-L-cysteinyl-[protein]</text>
        <dbReference type="Rhea" id="RHEA:53428"/>
        <dbReference type="Rhea" id="RHEA-COMP:10131"/>
        <dbReference type="Rhea" id="RHEA-COMP:10132"/>
        <dbReference type="Rhea" id="RHEA-COMP:13555"/>
        <dbReference type="Rhea" id="RHEA-COMP:13556"/>
        <dbReference type="ChEBI" id="CHEBI:29950"/>
        <dbReference type="ChEBI" id="CHEBI:82612"/>
        <dbReference type="ChEBI" id="CHEBI:137386"/>
        <dbReference type="ChEBI" id="CHEBI:137387"/>
        <dbReference type="EC" id="2.1.1.63"/>
    </reaction>
</comment>
<dbReference type="GO" id="GO:0003908">
    <property type="term" value="F:methylated-DNA-[protein]-cysteine S-methyltransferase activity"/>
    <property type="evidence" value="ECO:0007669"/>
    <property type="project" value="UniProtKB-EC"/>
</dbReference>
<dbReference type="STRING" id="1798002.A2478_05275"/>
<dbReference type="InterPro" id="IPR001497">
    <property type="entry name" value="MethylDNA_cys_MeTrfase_AS"/>
</dbReference>
<evidence type="ECO:0000259" key="7">
    <source>
        <dbReference type="Pfam" id="PF01035"/>
    </source>
</evidence>
<feature type="domain" description="Methylated-DNA-[protein]-cysteine S-methyltransferase DNA binding" evidence="7">
    <location>
        <begin position="4"/>
        <end position="88"/>
    </location>
</feature>
<dbReference type="PROSITE" id="PS00374">
    <property type="entry name" value="MGMT"/>
    <property type="match status" value="1"/>
</dbReference>
<evidence type="ECO:0000256" key="2">
    <source>
        <dbReference type="ARBA" id="ARBA00022603"/>
    </source>
</evidence>
<dbReference type="AlphaFoldDB" id="A0A1F5SYR4"/>
<evidence type="ECO:0000256" key="5">
    <source>
        <dbReference type="ARBA" id="ARBA00023204"/>
    </source>
</evidence>
<dbReference type="Gene3D" id="1.10.10.10">
    <property type="entry name" value="Winged helix-like DNA-binding domain superfamily/Winged helix DNA-binding domain"/>
    <property type="match status" value="1"/>
</dbReference>
<reference evidence="8 9" key="1">
    <citation type="journal article" date="2016" name="Nat. Commun.">
        <title>Thousands of microbial genomes shed light on interconnected biogeochemical processes in an aquifer system.</title>
        <authorList>
            <person name="Anantharaman K."/>
            <person name="Brown C.T."/>
            <person name="Hug L.A."/>
            <person name="Sharon I."/>
            <person name="Castelle C.J."/>
            <person name="Probst A.J."/>
            <person name="Thomas B.C."/>
            <person name="Singh A."/>
            <person name="Wilkins M.J."/>
            <person name="Karaoz U."/>
            <person name="Brodie E.L."/>
            <person name="Williams K.H."/>
            <person name="Hubbard S.S."/>
            <person name="Banfield J.F."/>
        </authorList>
    </citation>
    <scope>NUCLEOTIDE SEQUENCE [LARGE SCALE GENOMIC DNA]</scope>
</reference>
<evidence type="ECO:0000256" key="1">
    <source>
        <dbReference type="ARBA" id="ARBA00001286"/>
    </source>
</evidence>
<keyword evidence="5" id="KW-0234">DNA repair</keyword>
<dbReference type="Pfam" id="PF01035">
    <property type="entry name" value="DNA_binding_1"/>
    <property type="match status" value="1"/>
</dbReference>
<dbReference type="InterPro" id="IPR036388">
    <property type="entry name" value="WH-like_DNA-bd_sf"/>
</dbReference>
<proteinExistence type="predicted"/>
<keyword evidence="4" id="KW-0227">DNA damage</keyword>
<comment type="catalytic activity">
    <reaction evidence="6">
        <text>a 6-O-methyl-2'-deoxyguanosine in DNA + L-cysteinyl-[protein] = S-methyl-L-cysteinyl-[protein] + a 2'-deoxyguanosine in DNA</text>
        <dbReference type="Rhea" id="RHEA:24000"/>
        <dbReference type="Rhea" id="RHEA-COMP:10131"/>
        <dbReference type="Rhea" id="RHEA-COMP:10132"/>
        <dbReference type="Rhea" id="RHEA-COMP:11367"/>
        <dbReference type="Rhea" id="RHEA-COMP:11368"/>
        <dbReference type="ChEBI" id="CHEBI:29950"/>
        <dbReference type="ChEBI" id="CHEBI:82612"/>
        <dbReference type="ChEBI" id="CHEBI:85445"/>
        <dbReference type="ChEBI" id="CHEBI:85448"/>
        <dbReference type="EC" id="2.1.1.63"/>
    </reaction>
</comment>
<evidence type="ECO:0000256" key="6">
    <source>
        <dbReference type="ARBA" id="ARBA00049348"/>
    </source>
</evidence>
<keyword evidence="2" id="KW-0489">Methyltransferase</keyword>
<comment type="caution">
    <text evidence="8">The sequence shown here is derived from an EMBL/GenBank/DDBJ whole genome shotgun (WGS) entry which is preliminary data.</text>
</comment>
<dbReference type="InterPro" id="IPR036217">
    <property type="entry name" value="MethylDNA_cys_MeTrfase_DNAb"/>
</dbReference>
<organism evidence="8 9">
    <name type="scientific">Candidatus Falkowbacteria bacterium RIFOXYC2_FULL_36_12</name>
    <dbReference type="NCBI Taxonomy" id="1798002"/>
    <lineage>
        <taxon>Bacteria</taxon>
        <taxon>Candidatus Falkowiibacteriota</taxon>
    </lineage>
</organism>
<dbReference type="Proteomes" id="UP000179001">
    <property type="component" value="Unassembled WGS sequence"/>
</dbReference>
<dbReference type="GO" id="GO:0006281">
    <property type="term" value="P:DNA repair"/>
    <property type="evidence" value="ECO:0007669"/>
    <property type="project" value="UniProtKB-KW"/>
</dbReference>
<keyword evidence="3" id="KW-0808">Transferase</keyword>
<dbReference type="PANTHER" id="PTHR10815">
    <property type="entry name" value="METHYLATED-DNA--PROTEIN-CYSTEINE METHYLTRANSFERASE"/>
    <property type="match status" value="1"/>
</dbReference>
<dbReference type="PANTHER" id="PTHR10815:SF13">
    <property type="entry name" value="METHYLATED-DNA--PROTEIN-CYSTEINE METHYLTRANSFERASE"/>
    <property type="match status" value="1"/>
</dbReference>
<dbReference type="InterPro" id="IPR014048">
    <property type="entry name" value="MethylDNA_cys_MeTrfase_DNA-bd"/>
</dbReference>
<dbReference type="CDD" id="cd06445">
    <property type="entry name" value="ATase"/>
    <property type="match status" value="1"/>
</dbReference>
<dbReference type="NCBIfam" id="TIGR00589">
    <property type="entry name" value="ogt"/>
    <property type="match status" value="1"/>
</dbReference>
<sequence>MTKFAQQVLAVVSAIPIGQVSTYKIVADLSGYPRSARAVGLVLKKNKFHFLSNGRKKIPCHRVIKSNGQIGGFSLGFEKKKQLLHFEGLIIKNNRINNFEQKLYYK</sequence>
<accession>A0A1F5SYR4</accession>
<evidence type="ECO:0000256" key="3">
    <source>
        <dbReference type="ARBA" id="ARBA00022679"/>
    </source>
</evidence>
<dbReference type="GO" id="GO:0032259">
    <property type="term" value="P:methylation"/>
    <property type="evidence" value="ECO:0007669"/>
    <property type="project" value="UniProtKB-KW"/>
</dbReference>
<protein>
    <recommendedName>
        <fullName evidence="7">Methylated-DNA-[protein]-cysteine S-methyltransferase DNA binding domain-containing protein</fullName>
    </recommendedName>
</protein>
<evidence type="ECO:0000256" key="4">
    <source>
        <dbReference type="ARBA" id="ARBA00022763"/>
    </source>
</evidence>
<dbReference type="SUPFAM" id="SSF46767">
    <property type="entry name" value="Methylated DNA-protein cysteine methyltransferase, C-terminal domain"/>
    <property type="match status" value="1"/>
</dbReference>
<evidence type="ECO:0000313" key="8">
    <source>
        <dbReference type="EMBL" id="OGF31865.1"/>
    </source>
</evidence>
<gene>
    <name evidence="8" type="ORF">A2478_05275</name>
</gene>
<evidence type="ECO:0000313" key="9">
    <source>
        <dbReference type="Proteomes" id="UP000179001"/>
    </source>
</evidence>